<dbReference type="RefSeq" id="WP_085101148.1">
    <property type="nucleotide sequence ID" value="NZ_FWZU01000002.1"/>
</dbReference>
<evidence type="ECO:0000313" key="2">
    <source>
        <dbReference type="EMBL" id="SMF09629.1"/>
    </source>
</evidence>
<proteinExistence type="predicted"/>
<accession>A0A1X7D6C3</accession>
<protein>
    <recommendedName>
        <fullName evidence="4">AMIN domain-containing protein</fullName>
    </recommendedName>
</protein>
<reference evidence="3" key="1">
    <citation type="submission" date="2017-04" db="EMBL/GenBank/DDBJ databases">
        <authorList>
            <person name="Varghese N."/>
            <person name="Submissions S."/>
        </authorList>
    </citation>
    <scope>NUCLEOTIDE SEQUENCE [LARGE SCALE GENOMIC DNA]</scope>
    <source>
        <strain evidence="3">K3S</strain>
    </source>
</reference>
<dbReference type="OrthoDB" id="5457863at2"/>
<evidence type="ECO:0000313" key="3">
    <source>
        <dbReference type="Proteomes" id="UP000192906"/>
    </source>
</evidence>
<dbReference type="STRING" id="1519643.SAMN06295933_1710"/>
<organism evidence="2 3">
    <name type="scientific">Desulfovibrio gilichinskyi</name>
    <dbReference type="NCBI Taxonomy" id="1519643"/>
    <lineage>
        <taxon>Bacteria</taxon>
        <taxon>Pseudomonadati</taxon>
        <taxon>Thermodesulfobacteriota</taxon>
        <taxon>Desulfovibrionia</taxon>
        <taxon>Desulfovibrionales</taxon>
        <taxon>Desulfovibrionaceae</taxon>
        <taxon>Desulfovibrio</taxon>
    </lineage>
</organism>
<dbReference type="AlphaFoldDB" id="A0A1X7D6C3"/>
<gene>
    <name evidence="2" type="ORF">SAMN06295933_1710</name>
</gene>
<feature type="transmembrane region" description="Helical" evidence="1">
    <location>
        <begin position="9"/>
        <end position="30"/>
    </location>
</feature>
<dbReference type="EMBL" id="FWZU01000002">
    <property type="protein sequence ID" value="SMF09629.1"/>
    <property type="molecule type" value="Genomic_DNA"/>
</dbReference>
<evidence type="ECO:0000256" key="1">
    <source>
        <dbReference type="SAM" id="Phobius"/>
    </source>
</evidence>
<dbReference type="Proteomes" id="UP000192906">
    <property type="component" value="Unassembled WGS sequence"/>
</dbReference>
<keyword evidence="3" id="KW-1185">Reference proteome</keyword>
<name>A0A1X7D6C3_9BACT</name>
<sequence length="253" mass="28591">MLKIFYRKFYILLFLIWLLAIAGIFIFSVWGDFGTFVNDFGKIIRTEKAEIRAEFMVKNGTDTAGNQTGMVRSTNGSGDHGIGNYVRRNVVHDVRVVEKDVRVVEKDVEAFLGDKKTAPAPLAPKKVIKPPVKKEIPLKPSGEVNVVNKITFIPRDDSFLARLETAEKAGRITHFWMAKPTRLVVDLRGEWKKDIRNVYRFKGNFINKIIVGIHPDRLRLVFLFTEIDIAKGDSPAIAITPEGLDIIVDNPAK</sequence>
<evidence type="ECO:0008006" key="4">
    <source>
        <dbReference type="Google" id="ProtNLM"/>
    </source>
</evidence>
<keyword evidence="1" id="KW-0472">Membrane</keyword>
<keyword evidence="1" id="KW-1133">Transmembrane helix</keyword>
<keyword evidence="1" id="KW-0812">Transmembrane</keyword>